<evidence type="ECO:0000313" key="4">
    <source>
        <dbReference type="Proteomes" id="UP000078561"/>
    </source>
</evidence>
<dbReference type="STRING" id="4829.A0A168NA35"/>
<organism evidence="3">
    <name type="scientific">Absidia glauca</name>
    <name type="common">Pin mould</name>
    <dbReference type="NCBI Taxonomy" id="4829"/>
    <lineage>
        <taxon>Eukaryota</taxon>
        <taxon>Fungi</taxon>
        <taxon>Fungi incertae sedis</taxon>
        <taxon>Mucoromycota</taxon>
        <taxon>Mucoromycotina</taxon>
        <taxon>Mucoromycetes</taxon>
        <taxon>Mucorales</taxon>
        <taxon>Cunninghamellaceae</taxon>
        <taxon>Absidia</taxon>
    </lineage>
</organism>
<dbReference type="Proteomes" id="UP000078561">
    <property type="component" value="Unassembled WGS sequence"/>
</dbReference>
<evidence type="ECO:0000313" key="3">
    <source>
        <dbReference type="EMBL" id="SAM00121.1"/>
    </source>
</evidence>
<feature type="domain" description="WW" evidence="2">
    <location>
        <begin position="61"/>
        <end position="94"/>
    </location>
</feature>
<feature type="compositionally biased region" description="Polar residues" evidence="1">
    <location>
        <begin position="261"/>
        <end position="277"/>
    </location>
</feature>
<feature type="region of interest" description="Disordered" evidence="1">
    <location>
        <begin position="140"/>
        <end position="238"/>
    </location>
</feature>
<dbReference type="EMBL" id="LT553140">
    <property type="protein sequence ID" value="SAM00121.1"/>
    <property type="molecule type" value="Genomic_DNA"/>
</dbReference>
<gene>
    <name evidence="3" type="primary">ABSGL_05796.1 scaffold 7482</name>
</gene>
<dbReference type="InParanoid" id="A0A168NA35"/>
<dbReference type="Gene3D" id="2.20.70.10">
    <property type="match status" value="1"/>
</dbReference>
<evidence type="ECO:0000259" key="2">
    <source>
        <dbReference type="PROSITE" id="PS50020"/>
    </source>
</evidence>
<dbReference type="AlphaFoldDB" id="A0A168NA35"/>
<proteinExistence type="predicted"/>
<dbReference type="InterPro" id="IPR036020">
    <property type="entry name" value="WW_dom_sf"/>
</dbReference>
<accession>A0A168NA35</accession>
<feature type="region of interest" description="Disordered" evidence="1">
    <location>
        <begin position="255"/>
        <end position="285"/>
    </location>
</feature>
<name>A0A168NA35_ABSGL</name>
<dbReference type="PROSITE" id="PS50020">
    <property type="entry name" value="WW_DOMAIN_2"/>
    <property type="match status" value="1"/>
</dbReference>
<protein>
    <recommendedName>
        <fullName evidence="2">WW domain-containing protein</fullName>
    </recommendedName>
</protein>
<dbReference type="OrthoDB" id="2290087at2759"/>
<feature type="compositionally biased region" description="Basic and acidic residues" evidence="1">
    <location>
        <begin position="226"/>
        <end position="235"/>
    </location>
</feature>
<evidence type="ECO:0000256" key="1">
    <source>
        <dbReference type="SAM" id="MobiDB-lite"/>
    </source>
</evidence>
<feature type="compositionally biased region" description="Low complexity" evidence="1">
    <location>
        <begin position="166"/>
        <end position="200"/>
    </location>
</feature>
<dbReference type="InterPro" id="IPR001202">
    <property type="entry name" value="WW_dom"/>
</dbReference>
<sequence>MTTTTTTTTTFDYDWVEIIDPNSSHTFFANPVCPEQNHLHRAMTGECLWEKPLTGSMKCSDPEGDWWELWDDKTNLPYYYHTRTCATEWTKPVDKQVVPLIKIQSSSVFAKRMSVLQRETDGLVSSSNVELKRNSRSLDLPATTSLRRTLHQRSNSDGKTDTLDVTTPPSATSSSSTTTTSSNSNNSNGSTTNASSLLSSVLPHSTSSMFNKMIGTPNRKQSVRSQKSDTGESRPRRLSHFSAFSSFSAKPLRNLVGGRPTSVQTHFSVSEPTNDPGNTRRRRRRKTTLLIFSLSSQRRCC</sequence>
<feature type="compositionally biased region" description="Polar residues" evidence="1">
    <location>
        <begin position="142"/>
        <end position="153"/>
    </location>
</feature>
<dbReference type="SUPFAM" id="SSF51045">
    <property type="entry name" value="WW domain"/>
    <property type="match status" value="1"/>
</dbReference>
<reference evidence="3" key="1">
    <citation type="submission" date="2016-04" db="EMBL/GenBank/DDBJ databases">
        <authorList>
            <person name="Evans L.H."/>
            <person name="Alamgir A."/>
            <person name="Owens N."/>
            <person name="Weber N.D."/>
            <person name="Virtaneva K."/>
            <person name="Barbian K."/>
            <person name="Babar A."/>
            <person name="Rosenke K."/>
        </authorList>
    </citation>
    <scope>NUCLEOTIDE SEQUENCE [LARGE SCALE GENOMIC DNA]</scope>
    <source>
        <strain evidence="3">CBS 101.48</strain>
    </source>
</reference>
<keyword evidence="4" id="KW-1185">Reference proteome</keyword>